<dbReference type="Gene3D" id="3.30.565.10">
    <property type="entry name" value="Histidine kinase-like ATPase, C-terminal domain"/>
    <property type="match status" value="1"/>
</dbReference>
<evidence type="ECO:0000313" key="3">
    <source>
        <dbReference type="EMBL" id="MFC3999771.1"/>
    </source>
</evidence>
<dbReference type="InterPro" id="IPR036890">
    <property type="entry name" value="HATPase_C_sf"/>
</dbReference>
<dbReference type="RefSeq" id="WP_378538386.1">
    <property type="nucleotide sequence ID" value="NZ_JBHSBH010000020.1"/>
</dbReference>
<dbReference type="SUPFAM" id="SSF55874">
    <property type="entry name" value="ATPase domain of HSP90 chaperone/DNA topoisomerase II/histidine kinase"/>
    <property type="match status" value="1"/>
</dbReference>
<keyword evidence="1" id="KW-0723">Serine/threonine-protein kinase</keyword>
<dbReference type="PANTHER" id="PTHR35526">
    <property type="entry name" value="ANTI-SIGMA-F FACTOR RSBW-RELATED"/>
    <property type="match status" value="1"/>
</dbReference>
<evidence type="ECO:0000313" key="4">
    <source>
        <dbReference type="Proteomes" id="UP001595847"/>
    </source>
</evidence>
<evidence type="ECO:0000256" key="1">
    <source>
        <dbReference type="ARBA" id="ARBA00022527"/>
    </source>
</evidence>
<dbReference type="InterPro" id="IPR003594">
    <property type="entry name" value="HATPase_dom"/>
</dbReference>
<gene>
    <name evidence="3" type="ORF">ACFOVU_27910</name>
</gene>
<evidence type="ECO:0000259" key="2">
    <source>
        <dbReference type="Pfam" id="PF13581"/>
    </source>
</evidence>
<keyword evidence="3" id="KW-0547">Nucleotide-binding</keyword>
<reference evidence="4" key="1">
    <citation type="journal article" date="2019" name="Int. J. Syst. Evol. Microbiol.">
        <title>The Global Catalogue of Microorganisms (GCM) 10K type strain sequencing project: providing services to taxonomists for standard genome sequencing and annotation.</title>
        <authorList>
            <consortium name="The Broad Institute Genomics Platform"/>
            <consortium name="The Broad Institute Genome Sequencing Center for Infectious Disease"/>
            <person name="Wu L."/>
            <person name="Ma J."/>
        </authorList>
    </citation>
    <scope>NUCLEOTIDE SEQUENCE [LARGE SCALE GENOMIC DNA]</scope>
    <source>
        <strain evidence="4">TBRC 1826</strain>
    </source>
</reference>
<sequence length="149" mass="16184">MGMSYTREFPGWAEQVREARIWADQVMAVHSGYAIPDDTAAAAVLCLSEAVTNSLRYTASGRGGVFQVTIKLDQRRVTMEVDDEGCPAGGTLPFIRPLTPMAQHGRGLALIDHFADSWAPLAHPRTGVTFTLTWSTSHARSTAITPRIA</sequence>
<name>A0ABV8FUD4_9ACTN</name>
<keyword evidence="1" id="KW-0808">Transferase</keyword>
<dbReference type="GO" id="GO:0005524">
    <property type="term" value="F:ATP binding"/>
    <property type="evidence" value="ECO:0007669"/>
    <property type="project" value="UniProtKB-KW"/>
</dbReference>
<dbReference type="CDD" id="cd16936">
    <property type="entry name" value="HATPase_RsbW-like"/>
    <property type="match status" value="1"/>
</dbReference>
<dbReference type="Proteomes" id="UP001595847">
    <property type="component" value="Unassembled WGS sequence"/>
</dbReference>
<dbReference type="InterPro" id="IPR050267">
    <property type="entry name" value="Anti-sigma-factor_SerPK"/>
</dbReference>
<protein>
    <submittedName>
        <fullName evidence="3">ATP-binding protein</fullName>
    </submittedName>
</protein>
<dbReference type="EMBL" id="JBHSBH010000020">
    <property type="protein sequence ID" value="MFC3999771.1"/>
    <property type="molecule type" value="Genomic_DNA"/>
</dbReference>
<dbReference type="Pfam" id="PF13581">
    <property type="entry name" value="HATPase_c_2"/>
    <property type="match status" value="1"/>
</dbReference>
<keyword evidence="1" id="KW-0418">Kinase</keyword>
<keyword evidence="3" id="KW-0067">ATP-binding</keyword>
<proteinExistence type="predicted"/>
<comment type="caution">
    <text evidence="3">The sequence shown here is derived from an EMBL/GenBank/DDBJ whole genome shotgun (WGS) entry which is preliminary data.</text>
</comment>
<dbReference type="PANTHER" id="PTHR35526:SF3">
    <property type="entry name" value="ANTI-SIGMA-F FACTOR RSBW"/>
    <property type="match status" value="1"/>
</dbReference>
<keyword evidence="4" id="KW-1185">Reference proteome</keyword>
<accession>A0ABV8FUD4</accession>
<feature type="domain" description="Histidine kinase/HSP90-like ATPase" evidence="2">
    <location>
        <begin position="13"/>
        <end position="118"/>
    </location>
</feature>
<organism evidence="3 4">
    <name type="scientific">Nocardiopsis sediminis</name>
    <dbReference type="NCBI Taxonomy" id="1778267"/>
    <lineage>
        <taxon>Bacteria</taxon>
        <taxon>Bacillati</taxon>
        <taxon>Actinomycetota</taxon>
        <taxon>Actinomycetes</taxon>
        <taxon>Streptosporangiales</taxon>
        <taxon>Nocardiopsidaceae</taxon>
        <taxon>Nocardiopsis</taxon>
    </lineage>
</organism>